<feature type="domain" description="Acyl-CoA oxidase/dehydrogenase middle" evidence="14">
    <location>
        <begin position="239"/>
        <end position="337"/>
    </location>
</feature>
<comment type="catalytic activity">
    <reaction evidence="10">
        <text>a medium-chain 2,3-saturated fatty acyl-CoA + oxidized [electron-transfer flavoprotein] + H(+) = a medium-chain (2E)-enoyl-CoA + reduced [electron-transfer flavoprotein]</text>
        <dbReference type="Rhea" id="RHEA:14477"/>
        <dbReference type="Rhea" id="RHEA-COMP:10685"/>
        <dbReference type="Rhea" id="RHEA-COMP:10686"/>
        <dbReference type="ChEBI" id="CHEBI:15378"/>
        <dbReference type="ChEBI" id="CHEBI:57692"/>
        <dbReference type="ChEBI" id="CHEBI:58307"/>
        <dbReference type="ChEBI" id="CHEBI:83723"/>
        <dbReference type="ChEBI" id="CHEBI:83726"/>
        <dbReference type="EC" id="1.3.8.7"/>
    </reaction>
</comment>
<dbReference type="Pfam" id="PF02771">
    <property type="entry name" value="Acyl-CoA_dh_N"/>
    <property type="match status" value="1"/>
</dbReference>
<comment type="similarity">
    <text evidence="3">Belongs to the acyl-CoA dehydrogenase family.</text>
</comment>
<dbReference type="InterPro" id="IPR009075">
    <property type="entry name" value="AcylCo_DH/oxidase_C"/>
</dbReference>
<keyword evidence="12" id="KW-0812">Transmembrane</keyword>
<feature type="domain" description="Acyl-CoA dehydrogenase C-terminal bacterial-type" evidence="16">
    <location>
        <begin position="516"/>
        <end position="799"/>
    </location>
</feature>
<feature type="transmembrane region" description="Helical" evidence="12">
    <location>
        <begin position="281"/>
        <end position="298"/>
    </location>
</feature>
<evidence type="ECO:0000256" key="8">
    <source>
        <dbReference type="ARBA" id="ARBA00022827"/>
    </source>
</evidence>
<dbReference type="GO" id="GO:0050660">
    <property type="term" value="F:flavin adenine dinucleotide binding"/>
    <property type="evidence" value="ECO:0007669"/>
    <property type="project" value="InterPro"/>
</dbReference>
<evidence type="ECO:0000256" key="5">
    <source>
        <dbReference type="ARBA" id="ARBA00012040"/>
    </source>
</evidence>
<feature type="transmembrane region" description="Helical" evidence="12">
    <location>
        <begin position="34"/>
        <end position="61"/>
    </location>
</feature>
<dbReference type="InterPro" id="IPR050741">
    <property type="entry name" value="Acyl-CoA_dehydrogenase"/>
</dbReference>
<dbReference type="SUPFAM" id="SSF47203">
    <property type="entry name" value="Acyl-CoA dehydrogenase C-terminal domain-like"/>
    <property type="match status" value="1"/>
</dbReference>
<dbReference type="Pfam" id="PF00441">
    <property type="entry name" value="Acyl-CoA_dh_1"/>
    <property type="match status" value="1"/>
</dbReference>
<dbReference type="EC" id="1.3.8.8" evidence="5"/>
<evidence type="ECO:0000256" key="3">
    <source>
        <dbReference type="ARBA" id="ARBA00009347"/>
    </source>
</evidence>
<keyword evidence="8" id="KW-0274">FAD</keyword>
<dbReference type="PANTHER" id="PTHR48083:SF18">
    <property type="entry name" value="ACYL-COENZYME A DEHYDROGENASE"/>
    <property type="match status" value="1"/>
</dbReference>
<protein>
    <recommendedName>
        <fullName evidence="6">Acyl-coenzyme A dehydrogenase</fullName>
        <ecNumber evidence="4">1.3.8.7</ecNumber>
        <ecNumber evidence="5">1.3.8.8</ecNumber>
    </recommendedName>
</protein>
<dbReference type="GO" id="GO:0070991">
    <property type="term" value="F:medium-chain fatty acyl-CoA dehydrogenase activity"/>
    <property type="evidence" value="ECO:0007669"/>
    <property type="project" value="UniProtKB-EC"/>
</dbReference>
<evidence type="ECO:0000259" key="13">
    <source>
        <dbReference type="Pfam" id="PF00441"/>
    </source>
</evidence>
<organism evidence="17 18">
    <name type="scientific">Candidatus Endobugula sertula</name>
    <name type="common">Bugula neritina bacterial symbiont</name>
    <dbReference type="NCBI Taxonomy" id="62101"/>
    <lineage>
        <taxon>Bacteria</taxon>
        <taxon>Pseudomonadati</taxon>
        <taxon>Pseudomonadota</taxon>
        <taxon>Gammaproteobacteria</taxon>
        <taxon>Cellvibrionales</taxon>
        <taxon>Cellvibrionaceae</taxon>
        <taxon>Candidatus Endobugula</taxon>
    </lineage>
</organism>
<evidence type="ECO:0000313" key="17">
    <source>
        <dbReference type="EMBL" id="ODS23214.1"/>
    </source>
</evidence>
<evidence type="ECO:0000256" key="4">
    <source>
        <dbReference type="ARBA" id="ARBA00012033"/>
    </source>
</evidence>
<evidence type="ECO:0000256" key="2">
    <source>
        <dbReference type="ARBA" id="ARBA00005005"/>
    </source>
</evidence>
<dbReference type="InterPro" id="IPR037069">
    <property type="entry name" value="AcylCoA_DH/ox_N_sf"/>
</dbReference>
<evidence type="ECO:0000259" key="16">
    <source>
        <dbReference type="Pfam" id="PF09317"/>
    </source>
</evidence>
<accession>A0A1D2QNT6</accession>
<dbReference type="Proteomes" id="UP000242502">
    <property type="component" value="Unassembled WGS sequence"/>
</dbReference>
<proteinExistence type="inferred from homology"/>
<keyword evidence="9" id="KW-0560">Oxidoreductase</keyword>
<dbReference type="UniPathway" id="UPA00659"/>
<dbReference type="Pfam" id="PF02770">
    <property type="entry name" value="Acyl-CoA_dh_M"/>
    <property type="match status" value="1"/>
</dbReference>
<dbReference type="EMBL" id="MDLC01000035">
    <property type="protein sequence ID" value="ODS23214.1"/>
    <property type="molecule type" value="Genomic_DNA"/>
</dbReference>
<dbReference type="Gene3D" id="1.10.540.10">
    <property type="entry name" value="Acyl-CoA dehydrogenase/oxidase, N-terminal domain"/>
    <property type="match status" value="1"/>
</dbReference>
<dbReference type="InterPro" id="IPR013786">
    <property type="entry name" value="AcylCoA_DH/ox_N"/>
</dbReference>
<name>A0A1D2QNT6_9GAMM</name>
<dbReference type="SUPFAM" id="SSF56645">
    <property type="entry name" value="Acyl-CoA dehydrogenase NM domain-like"/>
    <property type="match status" value="1"/>
</dbReference>
<dbReference type="CDD" id="cd00567">
    <property type="entry name" value="ACAD"/>
    <property type="match status" value="1"/>
</dbReference>
<keyword evidence="12" id="KW-1133">Transmembrane helix</keyword>
<dbReference type="InterPro" id="IPR015396">
    <property type="entry name" value="FadE_C"/>
</dbReference>
<evidence type="ECO:0000256" key="7">
    <source>
        <dbReference type="ARBA" id="ARBA00022630"/>
    </source>
</evidence>
<feature type="domain" description="Acyl-CoA dehydrogenase/oxidase N-terminal" evidence="15">
    <location>
        <begin position="143"/>
        <end position="234"/>
    </location>
</feature>
<evidence type="ECO:0000256" key="12">
    <source>
        <dbReference type="SAM" id="Phobius"/>
    </source>
</evidence>
<dbReference type="GO" id="GO:0033539">
    <property type="term" value="P:fatty acid beta-oxidation using acyl-CoA dehydrogenase"/>
    <property type="evidence" value="ECO:0007669"/>
    <property type="project" value="InterPro"/>
</dbReference>
<evidence type="ECO:0000256" key="9">
    <source>
        <dbReference type="ARBA" id="ARBA00023002"/>
    </source>
</evidence>
<dbReference type="GO" id="GO:0005737">
    <property type="term" value="C:cytoplasm"/>
    <property type="evidence" value="ECO:0007669"/>
    <property type="project" value="TreeGrafter"/>
</dbReference>
<evidence type="ECO:0000256" key="1">
    <source>
        <dbReference type="ARBA" id="ARBA00001974"/>
    </source>
</evidence>
<dbReference type="Gene3D" id="1.20.140.10">
    <property type="entry name" value="Butyryl-CoA Dehydrogenase, subunit A, domain 3"/>
    <property type="match status" value="1"/>
</dbReference>
<evidence type="ECO:0000256" key="6">
    <source>
        <dbReference type="ARBA" id="ARBA00020144"/>
    </source>
</evidence>
<evidence type="ECO:0000256" key="10">
    <source>
        <dbReference type="ARBA" id="ARBA00047882"/>
    </source>
</evidence>
<dbReference type="EC" id="1.3.8.7" evidence="4"/>
<dbReference type="Pfam" id="PF09317">
    <property type="entry name" value="ACDH_C"/>
    <property type="match status" value="1"/>
</dbReference>
<comment type="pathway">
    <text evidence="2">Lipid metabolism; fatty acid beta-oxidation.</text>
</comment>
<dbReference type="InterPro" id="IPR036250">
    <property type="entry name" value="AcylCo_DH-like_C"/>
</dbReference>
<evidence type="ECO:0000259" key="15">
    <source>
        <dbReference type="Pfam" id="PF02771"/>
    </source>
</evidence>
<keyword evidence="7" id="KW-0285">Flavoprotein</keyword>
<dbReference type="InterPro" id="IPR046373">
    <property type="entry name" value="Acyl-CoA_Oxase/DH_mid-dom_sf"/>
</dbReference>
<dbReference type="STRING" id="62101.AB835_09965"/>
<dbReference type="AlphaFoldDB" id="A0A1D2QNT6"/>
<sequence>MTLLFLFAAIVVTLFCTYQRLSLTASGLMFSGVAVVKLLLTGFSLLSFLFIGVAILLLLLAQTSLREQFLSRCIFHWFCRVLPEISQTEQEAIDAGTVWWEGELFSGEPDWDQLLSMPKPTLTEDEQAFLDGPVQVLCRMTNKWEINHNLAVIPQEIEQYIKDEGFLGMIIPKAYGGLGFSGVAQSEVLSRVSICGGGIGIFIGVPNSLGPGELLLKYGTEEQKNYYLPRLARGIDVPCFALTGPLAGSDATSLPDTGVVCRGEFNGEEMLGIRLNFEKRYITLAPFASIIGLAFQLYDPDHLMGDKDQYGITCALIPRNTKGIRIGRRHKPIGDAFINGPIFGKDVFIPLDYIIGGAKMAGKGWTMLVNCLSVGRCVTLPSSSNGVAKQMLLGTASYSALREQFGLPLAKFEGVQKPLARIAGFSYIINAACLHTIQSLAFGEKPSVASAILKYYSTEMARQCAIDAMDIQGGKAVMTGPKNYVADAYMSIPVMITVEGANIMTRNLMIFGQGATRGHPYILKEMQLAGQPVNDEILAEFDKAFFGHIGFSLSNLARSFIVGLTGGCFSEIQRGPKLAQHYRDINRLSTAFAVVADISMLVLQSSLKFKEMLSARLGDLLSHLYLASMVLKHYESEGCPEEDYPLVEWSMKYLTHQYQIAMQEILQNYPNRFLALTLRWLMFPWGARFNPPEDALDTQVSRLFTEDTVSRRRHLASVFIENIPTNPLGQINDVFMQKVELQPLFDKIKRAIRERKIKKALGAEQIHLALEAEVISKAEAEKLLVFDEALMDIIHVDHFDESQLVRSAPMVQ</sequence>
<keyword evidence="12" id="KW-0472">Membrane</keyword>
<comment type="cofactor">
    <cofactor evidence="1">
        <name>FAD</name>
        <dbReference type="ChEBI" id="CHEBI:57692"/>
    </cofactor>
</comment>
<dbReference type="Gene3D" id="2.40.110.10">
    <property type="entry name" value="Butyryl-CoA Dehydrogenase, subunit A, domain 2"/>
    <property type="match status" value="1"/>
</dbReference>
<gene>
    <name evidence="17" type="primary">fadE</name>
    <name evidence="17" type="ORF">AB835_09965</name>
</gene>
<dbReference type="GO" id="GO:0004466">
    <property type="term" value="F:long-chain fatty acyl-CoA dehydrogenase activity"/>
    <property type="evidence" value="ECO:0007669"/>
    <property type="project" value="UniProtKB-EC"/>
</dbReference>
<dbReference type="NCBIfam" id="NF009586">
    <property type="entry name" value="PRK13026.1"/>
    <property type="match status" value="1"/>
</dbReference>
<evidence type="ECO:0000313" key="18">
    <source>
        <dbReference type="Proteomes" id="UP000242502"/>
    </source>
</evidence>
<dbReference type="InterPro" id="IPR009100">
    <property type="entry name" value="AcylCoA_DH/oxidase_NM_dom_sf"/>
</dbReference>
<dbReference type="InterPro" id="IPR006091">
    <property type="entry name" value="Acyl-CoA_Oxase/DH_mid-dom"/>
</dbReference>
<dbReference type="PANTHER" id="PTHR48083">
    <property type="entry name" value="MEDIUM-CHAIN SPECIFIC ACYL-COA DEHYDROGENASE, MITOCHONDRIAL-RELATED"/>
    <property type="match status" value="1"/>
</dbReference>
<feature type="domain" description="Acyl-CoA dehydrogenase/oxidase C-terminal" evidence="13">
    <location>
        <begin position="362"/>
        <end position="508"/>
    </location>
</feature>
<comment type="catalytic activity">
    <reaction evidence="11">
        <text>a long-chain 2,3-saturated fatty acyl-CoA + oxidized [electron-transfer flavoprotein] + H(+) = a long-chain (2E)-enoyl-CoA + reduced [electron-transfer flavoprotein]</text>
        <dbReference type="Rhea" id="RHEA:17721"/>
        <dbReference type="Rhea" id="RHEA-COMP:10685"/>
        <dbReference type="Rhea" id="RHEA-COMP:10686"/>
        <dbReference type="ChEBI" id="CHEBI:15378"/>
        <dbReference type="ChEBI" id="CHEBI:57692"/>
        <dbReference type="ChEBI" id="CHEBI:58307"/>
        <dbReference type="ChEBI" id="CHEBI:83721"/>
        <dbReference type="ChEBI" id="CHEBI:83727"/>
        <dbReference type="EC" id="1.3.8.8"/>
    </reaction>
</comment>
<evidence type="ECO:0000259" key="14">
    <source>
        <dbReference type="Pfam" id="PF02770"/>
    </source>
</evidence>
<dbReference type="NCBIfam" id="NF007000">
    <property type="entry name" value="PRK09463.1"/>
    <property type="match status" value="1"/>
</dbReference>
<reference evidence="17 18" key="1">
    <citation type="journal article" date="2016" name="Appl. Environ. Microbiol.">
        <title>Lack of Overt Genome Reduction in the Bryostatin-Producing Bryozoan Symbiont "Candidatus Endobugula sertula".</title>
        <authorList>
            <person name="Miller I.J."/>
            <person name="Vanee N."/>
            <person name="Fong S.S."/>
            <person name="Lim-Fong G.E."/>
            <person name="Kwan J.C."/>
        </authorList>
    </citation>
    <scope>NUCLEOTIDE SEQUENCE [LARGE SCALE GENOMIC DNA]</scope>
    <source>
        <strain evidence="17">AB1-4</strain>
    </source>
</reference>
<comment type="caution">
    <text evidence="17">The sequence shown here is derived from an EMBL/GenBank/DDBJ whole genome shotgun (WGS) entry which is preliminary data.</text>
</comment>
<evidence type="ECO:0000256" key="11">
    <source>
        <dbReference type="ARBA" id="ARBA00049247"/>
    </source>
</evidence>